<name>A0ABT7QZA2_9BACT</name>
<dbReference type="CDD" id="cd22784">
    <property type="entry name" value="DPBB_MltA_YuiC-like"/>
    <property type="match status" value="1"/>
</dbReference>
<sequence length="153" mass="17886">MWYRKVKKYLVYLSAVVSITFFVTGCVKQQLSPVSPEHPPKKEILKMQVHATAYTSRLKRKNAKYPVGAWGDALTPTCHCIAVSDDLFKMGLTYKTKVRIDGLSGEYVVMDRMHPKWKKRIDVYMGDDFKRARYWGNRMVTIHWAQPKEENVR</sequence>
<dbReference type="EMBL" id="JAQIBD010000003">
    <property type="protein sequence ID" value="MDM5272174.1"/>
    <property type="molecule type" value="Genomic_DNA"/>
</dbReference>
<proteinExistence type="predicted"/>
<evidence type="ECO:0008006" key="3">
    <source>
        <dbReference type="Google" id="ProtNLM"/>
    </source>
</evidence>
<dbReference type="RefSeq" id="WP_289413948.1">
    <property type="nucleotide sequence ID" value="NZ_JAQIBD010000003.1"/>
</dbReference>
<evidence type="ECO:0000313" key="2">
    <source>
        <dbReference type="Proteomes" id="UP001169069"/>
    </source>
</evidence>
<comment type="caution">
    <text evidence="1">The sequence shown here is derived from an EMBL/GenBank/DDBJ whole genome shotgun (WGS) entry which is preliminary data.</text>
</comment>
<organism evidence="1 2">
    <name type="scientific">Sulfurovum zhangzhouensis</name>
    <dbReference type="NCBI Taxonomy" id="3019067"/>
    <lineage>
        <taxon>Bacteria</taxon>
        <taxon>Pseudomonadati</taxon>
        <taxon>Campylobacterota</taxon>
        <taxon>Epsilonproteobacteria</taxon>
        <taxon>Campylobacterales</taxon>
        <taxon>Sulfurovaceae</taxon>
        <taxon>Sulfurovum</taxon>
    </lineage>
</organism>
<dbReference type="PROSITE" id="PS51257">
    <property type="entry name" value="PROKAR_LIPOPROTEIN"/>
    <property type="match status" value="1"/>
</dbReference>
<keyword evidence="2" id="KW-1185">Reference proteome</keyword>
<reference evidence="1" key="1">
    <citation type="submission" date="2023-01" db="EMBL/GenBank/DDBJ databases">
        <title>Sulfurovum sp. zt1-1 genome assembly.</title>
        <authorList>
            <person name="Wang J."/>
        </authorList>
    </citation>
    <scope>NUCLEOTIDE SEQUENCE</scope>
    <source>
        <strain evidence="1">Zt1-1</strain>
    </source>
</reference>
<gene>
    <name evidence="1" type="ORF">PGH07_08275</name>
</gene>
<protein>
    <recommendedName>
        <fullName evidence="3">3D (Asp-Asp-Asp) domain-containing protein</fullName>
    </recommendedName>
</protein>
<dbReference type="Proteomes" id="UP001169069">
    <property type="component" value="Unassembled WGS sequence"/>
</dbReference>
<accession>A0ABT7QZA2</accession>
<evidence type="ECO:0000313" key="1">
    <source>
        <dbReference type="EMBL" id="MDM5272174.1"/>
    </source>
</evidence>